<dbReference type="InterPro" id="IPR010982">
    <property type="entry name" value="Lambda_DNA-bd_dom_sf"/>
</dbReference>
<dbReference type="PROSITE" id="PS50932">
    <property type="entry name" value="HTH_LACI_2"/>
    <property type="match status" value="1"/>
</dbReference>
<dbReference type="InterPro" id="IPR046335">
    <property type="entry name" value="LacI/GalR-like_sensor"/>
</dbReference>
<keyword evidence="3" id="KW-0804">Transcription</keyword>
<dbReference type="Proteomes" id="UP000276128">
    <property type="component" value="Unassembled WGS sequence"/>
</dbReference>
<proteinExistence type="predicted"/>
<sequence length="348" mass="38076">MVTRKEVAELATVSEATVSRVFNGVGPMKPATKERVLAAAQTLGYHPNAIAQSFARRRSGNLGVVLPYMPKVHLFSTYYFAEILSGIGEQCRKEGYDLLLSLLPTDEELDYTQLYRSQKVDGCVILGARDTPEQRRSLEELKAQGLPFCLVNQRFEGLPLLEVDADHVEGSYLAVRSLLADGYRRIAFMNGSPDYSNSVDRLAGYRQALLEAGIAAQPELLLEGNYSRTSGYKAAAEVWAMRDRIDAIFAANDRMAIGLMQGLRERGWLAGRDFAIIGCDDSDAAKLSDPPLSTIHVPFFEMGKAAARAVLASIGHGEPGSGQQLKLPTQLIVRQSSRRAAGAEHGRE</sequence>
<dbReference type="Pfam" id="PF13377">
    <property type="entry name" value="Peripla_BP_3"/>
    <property type="match status" value="1"/>
</dbReference>
<accession>A0A3S0AEW1</accession>
<evidence type="ECO:0000256" key="1">
    <source>
        <dbReference type="ARBA" id="ARBA00023015"/>
    </source>
</evidence>
<evidence type="ECO:0000313" key="6">
    <source>
        <dbReference type="Proteomes" id="UP000276128"/>
    </source>
</evidence>
<feature type="domain" description="HTH lacI-type" evidence="4">
    <location>
        <begin position="2"/>
        <end position="56"/>
    </location>
</feature>
<dbReference type="CDD" id="cd06267">
    <property type="entry name" value="PBP1_LacI_sugar_binding-like"/>
    <property type="match status" value="1"/>
</dbReference>
<evidence type="ECO:0000259" key="4">
    <source>
        <dbReference type="PROSITE" id="PS50932"/>
    </source>
</evidence>
<dbReference type="AlphaFoldDB" id="A0A3S0AEW1"/>
<dbReference type="PANTHER" id="PTHR30146">
    <property type="entry name" value="LACI-RELATED TRANSCRIPTIONAL REPRESSOR"/>
    <property type="match status" value="1"/>
</dbReference>
<dbReference type="SMART" id="SM00354">
    <property type="entry name" value="HTH_LACI"/>
    <property type="match status" value="1"/>
</dbReference>
<dbReference type="Gene3D" id="3.40.50.2300">
    <property type="match status" value="2"/>
</dbReference>
<evidence type="ECO:0000256" key="3">
    <source>
        <dbReference type="ARBA" id="ARBA00023163"/>
    </source>
</evidence>
<name>A0A3S0AEW1_9BACL</name>
<dbReference type="EMBL" id="RXHU01000011">
    <property type="protein sequence ID" value="RTE11340.1"/>
    <property type="molecule type" value="Genomic_DNA"/>
</dbReference>
<keyword evidence="1" id="KW-0805">Transcription regulation</keyword>
<evidence type="ECO:0000313" key="5">
    <source>
        <dbReference type="EMBL" id="RTE11340.1"/>
    </source>
</evidence>
<gene>
    <name evidence="5" type="ORF">EJQ19_03140</name>
</gene>
<dbReference type="InterPro" id="IPR000843">
    <property type="entry name" value="HTH_LacI"/>
</dbReference>
<dbReference type="OrthoDB" id="2831239at2"/>
<reference evidence="5 6" key="1">
    <citation type="submission" date="2018-12" db="EMBL/GenBank/DDBJ databases">
        <title>Bacillus ochoae sp. nov., Paenibacillus whitsoniae sp. nov., Paenibacillus spiritus sp. nov. Isolated from the Mars Exploration Rover during spacecraft assembly.</title>
        <authorList>
            <person name="Seuylemezian A."/>
            <person name="Vaishampayan P."/>
        </authorList>
    </citation>
    <scope>NUCLEOTIDE SEQUENCE [LARGE SCALE GENOMIC DNA]</scope>
    <source>
        <strain evidence="5 6">MER 54</strain>
    </source>
</reference>
<keyword evidence="2" id="KW-0238">DNA-binding</keyword>
<evidence type="ECO:0000256" key="2">
    <source>
        <dbReference type="ARBA" id="ARBA00023125"/>
    </source>
</evidence>
<comment type="caution">
    <text evidence="5">The sequence shown here is derived from an EMBL/GenBank/DDBJ whole genome shotgun (WGS) entry which is preliminary data.</text>
</comment>
<dbReference type="InterPro" id="IPR028082">
    <property type="entry name" value="Peripla_BP_I"/>
</dbReference>
<dbReference type="SUPFAM" id="SSF47413">
    <property type="entry name" value="lambda repressor-like DNA-binding domains"/>
    <property type="match status" value="1"/>
</dbReference>
<protein>
    <submittedName>
        <fullName evidence="5">LacI family transcriptional regulator</fullName>
    </submittedName>
</protein>
<dbReference type="SUPFAM" id="SSF53822">
    <property type="entry name" value="Periplasmic binding protein-like I"/>
    <property type="match status" value="1"/>
</dbReference>
<dbReference type="GO" id="GO:0003700">
    <property type="term" value="F:DNA-binding transcription factor activity"/>
    <property type="evidence" value="ECO:0007669"/>
    <property type="project" value="TreeGrafter"/>
</dbReference>
<organism evidence="5 6">
    <name type="scientific">Paenibacillus whitsoniae</name>
    <dbReference type="NCBI Taxonomy" id="2496558"/>
    <lineage>
        <taxon>Bacteria</taxon>
        <taxon>Bacillati</taxon>
        <taxon>Bacillota</taxon>
        <taxon>Bacilli</taxon>
        <taxon>Bacillales</taxon>
        <taxon>Paenibacillaceae</taxon>
        <taxon>Paenibacillus</taxon>
    </lineage>
</organism>
<keyword evidence="6" id="KW-1185">Reference proteome</keyword>
<dbReference type="Pfam" id="PF00356">
    <property type="entry name" value="LacI"/>
    <property type="match status" value="1"/>
</dbReference>
<dbReference type="GO" id="GO:0000976">
    <property type="term" value="F:transcription cis-regulatory region binding"/>
    <property type="evidence" value="ECO:0007669"/>
    <property type="project" value="TreeGrafter"/>
</dbReference>
<dbReference type="PANTHER" id="PTHR30146:SF109">
    <property type="entry name" value="HTH-TYPE TRANSCRIPTIONAL REGULATOR GALS"/>
    <property type="match status" value="1"/>
</dbReference>
<dbReference type="CDD" id="cd01392">
    <property type="entry name" value="HTH_LacI"/>
    <property type="match status" value="1"/>
</dbReference>
<dbReference type="Gene3D" id="1.10.260.40">
    <property type="entry name" value="lambda repressor-like DNA-binding domains"/>
    <property type="match status" value="1"/>
</dbReference>